<dbReference type="EMBL" id="CP003984">
    <property type="protein sequence ID" value="AII85661.1"/>
    <property type="molecule type" value="Genomic_DNA"/>
</dbReference>
<organism evidence="1 2">
    <name type="scientific">Planktomarina temperata RCA23</name>
    <dbReference type="NCBI Taxonomy" id="666509"/>
    <lineage>
        <taxon>Bacteria</taxon>
        <taxon>Pseudomonadati</taxon>
        <taxon>Pseudomonadota</taxon>
        <taxon>Alphaproteobacteria</taxon>
        <taxon>Rhodobacterales</taxon>
        <taxon>Paracoccaceae</taxon>
        <taxon>Planktomarina</taxon>
    </lineage>
</organism>
<dbReference type="Proteomes" id="UP000028680">
    <property type="component" value="Chromosome"/>
</dbReference>
<gene>
    <name evidence="1" type="ORF">RCA23_c00910</name>
</gene>
<evidence type="ECO:0000313" key="2">
    <source>
        <dbReference type="Proteomes" id="UP000028680"/>
    </source>
</evidence>
<proteinExistence type="predicted"/>
<protein>
    <submittedName>
        <fullName evidence="1">Uncharacterized protein</fullName>
    </submittedName>
</protein>
<dbReference type="KEGG" id="ptp:RCA23_c00910"/>
<keyword evidence="2" id="KW-1185">Reference proteome</keyword>
<sequence length="289" mass="32567">MDSLTMHETLYITNSNAKHHLRFIEWEAYRYLVFGKDRRLIQEAFGSIGTSWTRWSDTYQTYRKRNQKNPAAKALHDIHLKLVSGEIKALDVFYDRLRGEVTHRKRGKALVAAKERQAKKASTKEAYAAKGEAFIDNNRLVSMTMKAAVASVHMGIGEPLITELLEGLVSKCSKAPLSADEMKTLRSIFTNKRTAMEQSISEGEAAILRNDNKKLAKDAFHLYGLCKLNCEVGDTWELSQAKLLKELGAGKATALPAVKLLHKLGLIETYEKGKQGTVNPKATIYRRLR</sequence>
<accession>A0AAN0VH22</accession>
<dbReference type="AlphaFoldDB" id="A0AAN0VH22"/>
<name>A0AAN0VH22_9RHOB</name>
<evidence type="ECO:0000313" key="1">
    <source>
        <dbReference type="EMBL" id="AII85661.1"/>
    </source>
</evidence>
<reference evidence="1 2" key="1">
    <citation type="journal article" date="2014" name="ISME J.">
        <title>Adaptation of an abundant Roseobacter RCA organism to pelagic systems revealed by genomic and transcriptomic analyses.</title>
        <authorList>
            <person name="Voget S."/>
            <person name="Wemheuer B."/>
            <person name="Brinkhoff T."/>
            <person name="Vollmers J."/>
            <person name="Dietrich S."/>
            <person name="Giebel H.A."/>
            <person name="Beardsley C."/>
            <person name="Sardemann C."/>
            <person name="Bakenhus I."/>
            <person name="Billerbeck S."/>
            <person name="Daniel R."/>
            <person name="Simon M."/>
        </authorList>
    </citation>
    <scope>NUCLEOTIDE SEQUENCE [LARGE SCALE GENOMIC DNA]</scope>
    <source>
        <strain evidence="1 2">RCA23</strain>
    </source>
</reference>